<dbReference type="EMBL" id="NGLE02000001">
    <property type="protein sequence ID" value="MEI5995293.1"/>
    <property type="molecule type" value="Genomic_DNA"/>
</dbReference>
<name>A0ABU8IHZ2_9ENTE</name>
<reference evidence="2" key="1">
    <citation type="submission" date="2018-07" db="EMBL/GenBank/DDBJ databases">
        <title>The Genome Sequence of Enterococcus sp. DIV0659b.</title>
        <authorList>
            <consortium name="The Broad Institute Genomics Platform"/>
            <consortium name="The Broad Institute Genomic Center for Infectious Diseases"/>
            <person name="Earl A."/>
            <person name="Manson A."/>
            <person name="Schwartman J."/>
            <person name="Gilmore M."/>
            <person name="Abouelleil A."/>
            <person name="Cao P."/>
            <person name="Chapman S."/>
            <person name="Cusick C."/>
            <person name="Shea T."/>
            <person name="Young S."/>
            <person name="Neafsey D."/>
            <person name="Nusbaum C."/>
            <person name="Birren B."/>
        </authorList>
    </citation>
    <scope>NUCLEOTIDE SEQUENCE [LARGE SCALE GENOMIC DNA]</scope>
    <source>
        <strain evidence="2">4G2_DIV0659</strain>
    </source>
</reference>
<evidence type="ECO:0000313" key="3">
    <source>
        <dbReference type="Proteomes" id="UP000195139"/>
    </source>
</evidence>
<feature type="domain" description="Wadjet protein JetD C-terminal" evidence="1">
    <location>
        <begin position="261"/>
        <end position="404"/>
    </location>
</feature>
<dbReference type="Gene3D" id="3.40.1360.10">
    <property type="match status" value="1"/>
</dbReference>
<protein>
    <recommendedName>
        <fullName evidence="1">Wadjet protein JetD C-terminal domain-containing protein</fullName>
    </recommendedName>
</protein>
<comment type="caution">
    <text evidence="2">The sequence shown here is derived from an EMBL/GenBank/DDBJ whole genome shotgun (WGS) entry which is preliminary data.</text>
</comment>
<proteinExistence type="predicted"/>
<organism evidence="2 3">
    <name type="scientific">Candidatus Enterococcus mansonii</name>
    <dbReference type="NCBI Taxonomy" id="1834181"/>
    <lineage>
        <taxon>Bacteria</taxon>
        <taxon>Bacillati</taxon>
        <taxon>Bacillota</taxon>
        <taxon>Bacilli</taxon>
        <taxon>Lactobacillales</taxon>
        <taxon>Enterococcaceae</taxon>
        <taxon>Enterococcus</taxon>
    </lineage>
</organism>
<dbReference type="InterPro" id="IPR024534">
    <property type="entry name" value="JetD_C"/>
</dbReference>
<evidence type="ECO:0000259" key="1">
    <source>
        <dbReference type="Pfam" id="PF09983"/>
    </source>
</evidence>
<dbReference type="Proteomes" id="UP000195139">
    <property type="component" value="Unassembled WGS sequence"/>
</dbReference>
<dbReference type="RefSeq" id="WP_336577204.1">
    <property type="nucleotide sequence ID" value="NZ_NGLE02000001.1"/>
</dbReference>
<dbReference type="Pfam" id="PF09983">
    <property type="entry name" value="JetD_C"/>
    <property type="match status" value="1"/>
</dbReference>
<evidence type="ECO:0000313" key="2">
    <source>
        <dbReference type="EMBL" id="MEI5995293.1"/>
    </source>
</evidence>
<keyword evidence="3" id="KW-1185">Reference proteome</keyword>
<accession>A0ABU8IHZ2</accession>
<gene>
    <name evidence="2" type="ORF">A5880_002883</name>
</gene>
<sequence length="408" mass="48270">MKYDTYLLNRLLDKYEASKGFLKEDYQRRVLYKAEKDQELSRNIADPIEKEALFKIINRLKEERLIDFKWEKFEENNLISEIWLIIEADSLAKAYALCQRVSKDKVATQNIELIQEKRLSIKTPWMLELFATILEESEAMGKNWKFMLSPNQTKDVCKVLEMLDSYQGSNIDKRILSVNLFSNSKYFELNIQNKLLQLTTRYLFDWNSALTEREKLQQMGIGFAPELLYFTGPIELVLKNDEKINCEFIPKGSYLGADMLSDIKIINCLYTKIITIENLANYYWYVQNEREHGTLVIYTGGFLTRHQSVFFKMLKTENLSELFHWGDIDLGGFRIFLQIQAIWSEIQPLKMDVATFEKYARARKKISNEYVQKVRVALEKNEFTPFREVLVKIVETKHILEQEAELYF</sequence>